<dbReference type="KEGG" id="afu:AF_0480"/>
<keyword evidence="5" id="KW-1185">Reference proteome</keyword>
<name>O29770_ARCFU</name>
<dbReference type="SUPFAM" id="SSF53639">
    <property type="entry name" value="AraD/HMP-PK domain-like"/>
    <property type="match status" value="1"/>
</dbReference>
<evidence type="ECO:0000256" key="1">
    <source>
        <dbReference type="ARBA" id="ARBA00022723"/>
    </source>
</evidence>
<dbReference type="Proteomes" id="UP000002199">
    <property type="component" value="Chromosome"/>
</dbReference>
<dbReference type="InterPro" id="IPR036409">
    <property type="entry name" value="Aldolase_II/adducin_N_sf"/>
</dbReference>
<dbReference type="EnsemblBacteria" id="AAB90758">
    <property type="protein sequence ID" value="AAB90758"/>
    <property type="gene ID" value="AF_0480"/>
</dbReference>
<dbReference type="PhylomeDB" id="O29770"/>
<accession>O29770</accession>
<dbReference type="PANTHER" id="PTHR22789">
    <property type="entry name" value="FUCULOSE PHOSPHATE ALDOLASE"/>
    <property type="match status" value="1"/>
</dbReference>
<dbReference type="PANTHER" id="PTHR22789:SF0">
    <property type="entry name" value="3-OXO-TETRONATE 4-PHOSPHATE DECARBOXYLASE-RELATED"/>
    <property type="match status" value="1"/>
</dbReference>
<reference evidence="4 5" key="1">
    <citation type="journal article" date="1997" name="Nature">
        <title>The complete genome sequence of the hyperthermophilic, sulphate-reducing archaeon Archaeoglobus fulgidus.</title>
        <authorList>
            <person name="Klenk H.P."/>
            <person name="Clayton R.A."/>
            <person name="Tomb J."/>
            <person name="White O."/>
            <person name="Nelson K.E."/>
            <person name="Ketchum K.A."/>
            <person name="Dodson R.J."/>
            <person name="Gwinn M."/>
            <person name="Hickey E.K."/>
            <person name="Peterson J.D."/>
            <person name="Richardson D.L."/>
            <person name="Kerlavage A.R."/>
            <person name="Graham D.E."/>
            <person name="Kyrpides N.C."/>
            <person name="Fleischmann R.D."/>
            <person name="Quackenbush J."/>
            <person name="Lee N.H."/>
            <person name="Sutton G.G."/>
            <person name="Gill S."/>
            <person name="Kirkness E.F."/>
            <person name="Dougherty B.A."/>
            <person name="McKenney K."/>
            <person name="Adams M.D."/>
            <person name="Loftus B."/>
            <person name="Peterson S."/>
            <person name="Reich C.I."/>
            <person name="McNeil L.K."/>
            <person name="Badger J.H."/>
            <person name="Glodek A."/>
            <person name="Zhou L."/>
            <person name="Overbeek R."/>
            <person name="Gocayne J.D."/>
            <person name="Weidman J.F."/>
            <person name="McDonald L."/>
            <person name="Utterback T."/>
            <person name="Cotton M.D."/>
            <person name="Spriggs T."/>
            <person name="Artiach P."/>
            <person name="Kaine B.P."/>
            <person name="Sykes S.M."/>
            <person name="Sadow P.W."/>
            <person name="D'Andrea K.P."/>
            <person name="Bowman C."/>
            <person name="Fujii C."/>
            <person name="Garland S.A."/>
            <person name="Mason T.M."/>
            <person name="Olsen G.J."/>
            <person name="Fraser C.M."/>
            <person name="Smith H.O."/>
            <person name="Woese C.R."/>
            <person name="Venter J.C."/>
        </authorList>
    </citation>
    <scope>NUCLEOTIDE SEQUENCE [LARGE SCALE GENOMIC DNA]</scope>
    <source>
        <strain evidence="5">ATCC 49558 / DSM 4304 / JCM 9628 / NBRC 100126 / VC-16</strain>
    </source>
</reference>
<dbReference type="PIR" id="H69309">
    <property type="entry name" value="H69309"/>
</dbReference>
<dbReference type="AlphaFoldDB" id="O29770"/>
<dbReference type="Pfam" id="PF00596">
    <property type="entry name" value="Aldolase_II"/>
    <property type="match status" value="1"/>
</dbReference>
<dbReference type="SMART" id="SM01007">
    <property type="entry name" value="Aldolase_II"/>
    <property type="match status" value="1"/>
</dbReference>
<dbReference type="eggNOG" id="arCOG04226">
    <property type="taxonomic scope" value="Archaea"/>
</dbReference>
<dbReference type="UniPathway" id="UPA00071"/>
<dbReference type="GO" id="GO:0046872">
    <property type="term" value="F:metal ion binding"/>
    <property type="evidence" value="ECO:0007669"/>
    <property type="project" value="UniProtKB-KW"/>
</dbReference>
<dbReference type="PaxDb" id="224325-AF_0480"/>
<sequence length="186" mass="20743">MFRSFEIMFEEAIKVGKLLAAARLIDGASGNMSFKMADSIYITRSGENLDDLTDSSFVKIKPGEFVKEASVDQLIHLKIYEKTDYNAVLHCHGVFNVVLGNKMDRIEPLDLEGKLYFGEVEVVEGQFGSPELAEGIAEVVKRKGVAVVRNHGIYAAGKSLRDAYNKASYVEHSCEILYRSMLLNKL</sequence>
<dbReference type="GO" id="GO:0019323">
    <property type="term" value="P:pentose catabolic process"/>
    <property type="evidence" value="ECO:0007669"/>
    <property type="project" value="TreeGrafter"/>
</dbReference>
<keyword evidence="2" id="KW-0456">Lyase</keyword>
<organism evidence="4 5">
    <name type="scientific">Archaeoglobus fulgidus (strain ATCC 49558 / DSM 4304 / JCM 9628 / NBRC 100126 / VC-16)</name>
    <dbReference type="NCBI Taxonomy" id="224325"/>
    <lineage>
        <taxon>Archaea</taxon>
        <taxon>Methanobacteriati</taxon>
        <taxon>Methanobacteriota</taxon>
        <taxon>Archaeoglobi</taxon>
        <taxon>Archaeoglobales</taxon>
        <taxon>Archaeoglobaceae</taxon>
        <taxon>Archaeoglobus</taxon>
    </lineage>
</organism>
<gene>
    <name evidence="4" type="ordered locus">AF_0480</name>
</gene>
<dbReference type="InterPro" id="IPR001303">
    <property type="entry name" value="Aldolase_II/adducin_N"/>
</dbReference>
<feature type="domain" description="Class II aldolase/adducin N-terminal" evidence="3">
    <location>
        <begin position="10"/>
        <end position="178"/>
    </location>
</feature>
<proteinExistence type="predicted"/>
<dbReference type="EMBL" id="AE000782">
    <property type="protein sequence ID" value="AAB90758.1"/>
    <property type="molecule type" value="Genomic_DNA"/>
</dbReference>
<dbReference type="GO" id="GO:0016832">
    <property type="term" value="F:aldehyde-lyase activity"/>
    <property type="evidence" value="ECO:0007669"/>
    <property type="project" value="TreeGrafter"/>
</dbReference>
<evidence type="ECO:0000256" key="2">
    <source>
        <dbReference type="ARBA" id="ARBA00023239"/>
    </source>
</evidence>
<keyword evidence="1" id="KW-0479">Metal-binding</keyword>
<evidence type="ECO:0000313" key="4">
    <source>
        <dbReference type="EMBL" id="AAB90758.1"/>
    </source>
</evidence>
<dbReference type="GO" id="GO:0005829">
    <property type="term" value="C:cytosol"/>
    <property type="evidence" value="ECO:0007669"/>
    <property type="project" value="TreeGrafter"/>
</dbReference>
<dbReference type="Gene3D" id="3.40.225.10">
    <property type="entry name" value="Class II aldolase/adducin N-terminal domain"/>
    <property type="match status" value="1"/>
</dbReference>
<dbReference type="InterPro" id="IPR050197">
    <property type="entry name" value="Aldolase_class_II_sugar_metab"/>
</dbReference>
<evidence type="ECO:0000313" key="5">
    <source>
        <dbReference type="Proteomes" id="UP000002199"/>
    </source>
</evidence>
<protein>
    <submittedName>
        <fullName evidence="4">Fuculose-1-phosphate aldolase (FucA)</fullName>
    </submittedName>
</protein>
<dbReference type="HOGENOM" id="CLU_006033_3_4_2"/>
<evidence type="ECO:0000259" key="3">
    <source>
        <dbReference type="SMART" id="SM01007"/>
    </source>
</evidence>
<dbReference type="STRING" id="224325.AF_0480"/>